<dbReference type="InterPro" id="IPR029046">
    <property type="entry name" value="LolA/LolB/LppX"/>
</dbReference>
<proteinExistence type="predicted"/>
<evidence type="ECO:0000313" key="2">
    <source>
        <dbReference type="Proteomes" id="UP000659904"/>
    </source>
</evidence>
<comment type="caution">
    <text evidence="1">The sequence shown here is derived from an EMBL/GenBank/DDBJ whole genome shotgun (WGS) entry which is preliminary data.</text>
</comment>
<keyword evidence="2" id="KW-1185">Reference proteome</keyword>
<dbReference type="Proteomes" id="UP000659904">
    <property type="component" value="Unassembled WGS sequence"/>
</dbReference>
<dbReference type="Gene3D" id="2.50.20.20">
    <property type="match status" value="1"/>
</dbReference>
<reference evidence="1 2" key="1">
    <citation type="submission" date="2021-01" db="EMBL/GenBank/DDBJ databases">
        <title>Whole genome shotgun sequence of Catellatospora citrea NBRC 14495.</title>
        <authorList>
            <person name="Komaki H."/>
            <person name="Tamura T."/>
        </authorList>
    </citation>
    <scope>NUCLEOTIDE SEQUENCE [LARGE SCALE GENOMIC DNA]</scope>
    <source>
        <strain evidence="1 2">NBRC 14495</strain>
    </source>
</reference>
<dbReference type="SUPFAM" id="SSF89392">
    <property type="entry name" value="Prokaryotic lipoproteins and lipoprotein localization factors"/>
    <property type="match status" value="1"/>
</dbReference>
<accession>A0A8J3KB54</accession>
<dbReference type="AlphaFoldDB" id="A0A8J3KB54"/>
<sequence length="256" mass="26588">MIVLSEELSTVRRRAAGVVTVLATVLIGLAACGGSGEPAAPATSASTVAAEEVFEAAAKALTTQPLQFKMEMRGLFSINGWMDVTARKAEIMGSMPIDGKSTAVHMLGTADDVWVKFDADAPSEKWMHATAAQLAGTTFDLTAPDNPGGVLGLVNAVNKVESAGTRRYQGTVDMTTSPTYDPATAGALADKLSAVPFQATVDEQGRLSTFRVDLTGLTPNLVMTASYTYGVPVVVKAPPAADVIEMPAAIVANIRS</sequence>
<gene>
    <name evidence="1" type="ORF">Cci01nite_14460</name>
</gene>
<dbReference type="EMBL" id="BONH01000004">
    <property type="protein sequence ID" value="GIF96352.1"/>
    <property type="molecule type" value="Genomic_DNA"/>
</dbReference>
<name>A0A8J3KB54_9ACTN</name>
<organism evidence="1 2">
    <name type="scientific">Catellatospora citrea</name>
    <dbReference type="NCBI Taxonomy" id="53366"/>
    <lineage>
        <taxon>Bacteria</taxon>
        <taxon>Bacillati</taxon>
        <taxon>Actinomycetota</taxon>
        <taxon>Actinomycetes</taxon>
        <taxon>Micromonosporales</taxon>
        <taxon>Micromonosporaceae</taxon>
        <taxon>Catellatospora</taxon>
    </lineage>
</organism>
<evidence type="ECO:0000313" key="1">
    <source>
        <dbReference type="EMBL" id="GIF96352.1"/>
    </source>
</evidence>
<protein>
    <submittedName>
        <fullName evidence="1">Uncharacterized protein</fullName>
    </submittedName>
</protein>